<name>A0A9X2J1T8_9SPHN</name>
<organism evidence="1 2">
    <name type="scientific">Sphingomicrobium sediminis</name>
    <dbReference type="NCBI Taxonomy" id="2950949"/>
    <lineage>
        <taxon>Bacteria</taxon>
        <taxon>Pseudomonadati</taxon>
        <taxon>Pseudomonadota</taxon>
        <taxon>Alphaproteobacteria</taxon>
        <taxon>Sphingomonadales</taxon>
        <taxon>Sphingomonadaceae</taxon>
        <taxon>Sphingomicrobium</taxon>
    </lineage>
</organism>
<accession>A0A9X2J1T8</accession>
<gene>
    <name evidence="1" type="ORF">NDO55_07190</name>
</gene>
<keyword evidence="2" id="KW-1185">Reference proteome</keyword>
<sequence length="327" mass="36793">MSLKKRAKKLLGRRAAIAIANVASFPLRMALRRRLRDRIGMRDWKRISRMQAVSWPDDLSRPASLLDTNYYLPKILIALGIKRLSPTDGFDPERAIFIRFEDTTNAVRGEEEFKALEAVANHAGDLSGLTMINNGCRDISKRNVAKVFEDVFGYPLDVDPTTHEGEMVEKSDTNAQHDGRVITGPIAPGEVREDCVYSVLVDTRVDEGSVQDFRLMYIGELADFCFRERRRIEIRFSTTNIKTDVVQTSEHFSDEEIRLIETFCGRMGLDVGELDCLRDRNSGRIYIVDVANTPGSNKGLPLDGQIASLERAALYFAKNICGAEISI</sequence>
<dbReference type="AlphaFoldDB" id="A0A9X2J1T8"/>
<comment type="caution">
    <text evidence="1">The sequence shown here is derived from an EMBL/GenBank/DDBJ whole genome shotgun (WGS) entry which is preliminary data.</text>
</comment>
<evidence type="ECO:0008006" key="3">
    <source>
        <dbReference type="Google" id="ProtNLM"/>
    </source>
</evidence>
<protein>
    <recommendedName>
        <fullName evidence="3">ATP-grasp domain-containing protein</fullName>
    </recommendedName>
</protein>
<evidence type="ECO:0000313" key="1">
    <source>
        <dbReference type="EMBL" id="MCM8557603.1"/>
    </source>
</evidence>
<evidence type="ECO:0000313" key="2">
    <source>
        <dbReference type="Proteomes" id="UP001155128"/>
    </source>
</evidence>
<dbReference type="Proteomes" id="UP001155128">
    <property type="component" value="Unassembled WGS sequence"/>
</dbReference>
<reference evidence="1" key="1">
    <citation type="submission" date="2022-06" db="EMBL/GenBank/DDBJ databases">
        <title>Sphingomicrobium sedimins sp. nov., a marine bacterium isolated from tidal flat.</title>
        <authorList>
            <person name="Kim C.-H."/>
            <person name="Yoo Y."/>
            <person name="Kim J.-J."/>
        </authorList>
    </citation>
    <scope>NUCLEOTIDE SEQUENCE</scope>
    <source>
        <strain evidence="1">GRR-S6-50</strain>
    </source>
</reference>
<dbReference type="EMBL" id="JAMSHT010000001">
    <property type="protein sequence ID" value="MCM8557603.1"/>
    <property type="molecule type" value="Genomic_DNA"/>
</dbReference>
<dbReference type="RefSeq" id="WP_252113797.1">
    <property type="nucleotide sequence ID" value="NZ_JAMSHT010000001.1"/>
</dbReference>
<proteinExistence type="predicted"/>